<dbReference type="EMBL" id="CP059165">
    <property type="protein sequence ID" value="QLL07113.1"/>
    <property type="molecule type" value="Genomic_DNA"/>
</dbReference>
<dbReference type="SUPFAM" id="SSF140459">
    <property type="entry name" value="PE/PPE dimer-like"/>
    <property type="match status" value="1"/>
</dbReference>
<dbReference type="AlphaFoldDB" id="A0A7D6HUM2"/>
<dbReference type="RefSeq" id="WP_180915688.1">
    <property type="nucleotide sequence ID" value="NZ_CP059165.1"/>
</dbReference>
<dbReference type="InterPro" id="IPR000084">
    <property type="entry name" value="PE-PGRS_N"/>
</dbReference>
<evidence type="ECO:0000313" key="3">
    <source>
        <dbReference type="Proteomes" id="UP000510682"/>
    </source>
</evidence>
<protein>
    <submittedName>
        <fullName evidence="2">PE family protein</fullName>
    </submittedName>
</protein>
<dbReference type="Pfam" id="PF00934">
    <property type="entry name" value="PE"/>
    <property type="match status" value="1"/>
</dbReference>
<dbReference type="Proteomes" id="UP000510682">
    <property type="component" value="Chromosome"/>
</dbReference>
<dbReference type="KEGG" id="mgor:H0P51_26120"/>
<feature type="domain" description="PE" evidence="1">
    <location>
        <begin position="4"/>
        <end position="94"/>
    </location>
</feature>
<accession>A0A7D6HUM2</accession>
<name>A0A7D6HUM2_9MYCO</name>
<evidence type="ECO:0000259" key="1">
    <source>
        <dbReference type="Pfam" id="PF00934"/>
    </source>
</evidence>
<reference evidence="2" key="2">
    <citation type="submission" date="2020-07" db="EMBL/GenBank/DDBJ databases">
        <authorList>
            <person name="Yu X."/>
        </authorList>
    </citation>
    <scope>NUCLEOTIDE SEQUENCE [LARGE SCALE GENOMIC DNA]</scope>
    <source>
        <strain evidence="2">24T</strain>
    </source>
</reference>
<evidence type="ECO:0000313" key="2">
    <source>
        <dbReference type="EMBL" id="QLL07113.1"/>
    </source>
</evidence>
<sequence>MSIVFAEPEVLDGASGELMSINAAMRAGNAAAAGPTTAVVPAAADLVSMLMANHFVNHANLYQAISAQAAAVQEQLATTLGISGNSYATTESANAAAVA</sequence>
<proteinExistence type="predicted"/>
<dbReference type="InterPro" id="IPR038332">
    <property type="entry name" value="PPE_sf"/>
</dbReference>
<reference evidence="2" key="1">
    <citation type="submission" date="2020-07" db="EMBL/GenBank/DDBJ databases">
        <title>Description of Mycobacterium gordonae subsp. intergordonae subsp.nov. and Mycobacterium gordonae subsp. gordonae subsp. nov.</title>
        <authorList>
            <person name="Huang H."/>
        </authorList>
    </citation>
    <scope>NUCLEOTIDE SEQUENCE [LARGE SCALE GENOMIC DNA]</scope>
    <source>
        <strain evidence="2">24T</strain>
    </source>
</reference>
<keyword evidence="3" id="KW-1185">Reference proteome</keyword>
<dbReference type="Gene3D" id="1.10.287.850">
    <property type="entry name" value="HP0062-like domain"/>
    <property type="match status" value="1"/>
</dbReference>
<gene>
    <name evidence="2" type="ORF">H0P51_26120</name>
</gene>
<organism evidence="2 3">
    <name type="scientific">Mycobacterium vicinigordonae</name>
    <dbReference type="NCBI Taxonomy" id="1719132"/>
    <lineage>
        <taxon>Bacteria</taxon>
        <taxon>Bacillati</taxon>
        <taxon>Actinomycetota</taxon>
        <taxon>Actinomycetes</taxon>
        <taxon>Mycobacteriales</taxon>
        <taxon>Mycobacteriaceae</taxon>
        <taxon>Mycobacterium</taxon>
    </lineage>
</organism>